<keyword evidence="3" id="KW-0902">Two-component regulatory system</keyword>
<dbReference type="Gene3D" id="1.20.5.1930">
    <property type="match status" value="1"/>
</dbReference>
<feature type="domain" description="Signal transduction histidine kinase subgroup 3 dimerisation and phosphoacceptor" evidence="4">
    <location>
        <begin position="22"/>
        <end position="85"/>
    </location>
</feature>
<name>A0A494V2M5_9ACTN</name>
<dbReference type="PANTHER" id="PTHR24421:SF63">
    <property type="entry name" value="SENSOR HISTIDINE KINASE DESK"/>
    <property type="match status" value="1"/>
</dbReference>
<dbReference type="EMBL" id="CP023407">
    <property type="protein sequence ID" value="AYL37194.1"/>
    <property type="molecule type" value="Genomic_DNA"/>
</dbReference>
<dbReference type="Gene3D" id="3.30.565.10">
    <property type="entry name" value="Histidine kinase-like ATPase, C-terminal domain"/>
    <property type="match status" value="1"/>
</dbReference>
<dbReference type="GeneID" id="93884779"/>
<evidence type="ECO:0000256" key="3">
    <source>
        <dbReference type="ARBA" id="ARBA00023012"/>
    </source>
</evidence>
<keyword evidence="6" id="KW-1185">Reference proteome</keyword>
<dbReference type="GO" id="GO:0046983">
    <property type="term" value="F:protein dimerization activity"/>
    <property type="evidence" value="ECO:0007669"/>
    <property type="project" value="InterPro"/>
</dbReference>
<evidence type="ECO:0000259" key="4">
    <source>
        <dbReference type="Pfam" id="PF07730"/>
    </source>
</evidence>
<evidence type="ECO:0000313" key="6">
    <source>
        <dbReference type="Proteomes" id="UP000282170"/>
    </source>
</evidence>
<dbReference type="GO" id="GO:0016020">
    <property type="term" value="C:membrane"/>
    <property type="evidence" value="ECO:0007669"/>
    <property type="project" value="InterPro"/>
</dbReference>
<dbReference type="AlphaFoldDB" id="A0A494V2M5"/>
<dbReference type="CDD" id="cd16917">
    <property type="entry name" value="HATPase_UhpB-NarQ-NarX-like"/>
    <property type="match status" value="1"/>
</dbReference>
<dbReference type="InterPro" id="IPR011712">
    <property type="entry name" value="Sig_transdc_His_kin_sub3_dim/P"/>
</dbReference>
<protein>
    <submittedName>
        <fullName evidence="5">Two-component sensor histidine kinase</fullName>
    </submittedName>
</protein>
<evidence type="ECO:0000256" key="2">
    <source>
        <dbReference type="ARBA" id="ARBA00022777"/>
    </source>
</evidence>
<proteinExistence type="predicted"/>
<accession>A0A494V2M5</accession>
<dbReference type="RefSeq" id="WP_121546807.1">
    <property type="nucleotide sequence ID" value="NZ_CBDRCB010000002.1"/>
</dbReference>
<dbReference type="InterPro" id="IPR036890">
    <property type="entry name" value="HATPase_C_sf"/>
</dbReference>
<sequence length="210" mass="22696">MLRGLEATATAVTDQRRIVVRERLRFARDLHDLLGPRLSAITLQCELARRHLDSRPDAAHDQLTQALSGLRDILEEARRVAHGYHCLSLETELASNRDLLESAGVETEVTLPGTVLPAPLQTVLATTVREAVTNVLKHSRARRCRLAVETGNGAVRLTVTNDGVPRAAPPAAAGLGLRSLAERVTAVGGSLGHARIPPAHYLLEARFPLS</sequence>
<dbReference type="KEGG" id="sfug:CNQ36_18285"/>
<evidence type="ECO:0000313" key="5">
    <source>
        <dbReference type="EMBL" id="AYL37194.1"/>
    </source>
</evidence>
<dbReference type="InterPro" id="IPR050482">
    <property type="entry name" value="Sensor_HK_TwoCompSys"/>
</dbReference>
<dbReference type="PANTHER" id="PTHR24421">
    <property type="entry name" value="NITRATE/NITRITE SENSOR PROTEIN NARX-RELATED"/>
    <property type="match status" value="1"/>
</dbReference>
<dbReference type="Pfam" id="PF07730">
    <property type="entry name" value="HisKA_3"/>
    <property type="match status" value="1"/>
</dbReference>
<reference evidence="5 6" key="1">
    <citation type="submission" date="2017-09" db="EMBL/GenBank/DDBJ databases">
        <authorList>
            <person name="Zhang H."/>
            <person name="Hu S."/>
            <person name="Xu J."/>
            <person name="He Z."/>
        </authorList>
    </citation>
    <scope>NUCLEOTIDE SEQUENCE [LARGE SCALE GENOMIC DNA]</scope>
    <source>
        <strain evidence="5 6">TXX3120</strain>
    </source>
</reference>
<keyword evidence="1" id="KW-0808">Transferase</keyword>
<evidence type="ECO:0000256" key="1">
    <source>
        <dbReference type="ARBA" id="ARBA00022679"/>
    </source>
</evidence>
<dbReference type="Proteomes" id="UP000282170">
    <property type="component" value="Chromosome"/>
</dbReference>
<organism evidence="5 6">
    <name type="scientific">Streptomyces fungicidicus</name>
    <dbReference type="NCBI Taxonomy" id="68203"/>
    <lineage>
        <taxon>Bacteria</taxon>
        <taxon>Bacillati</taxon>
        <taxon>Actinomycetota</taxon>
        <taxon>Actinomycetes</taxon>
        <taxon>Kitasatosporales</taxon>
        <taxon>Streptomycetaceae</taxon>
        <taxon>Streptomyces</taxon>
    </lineage>
</organism>
<keyword evidence="2 5" id="KW-0418">Kinase</keyword>
<dbReference type="SUPFAM" id="SSF55874">
    <property type="entry name" value="ATPase domain of HSP90 chaperone/DNA topoisomerase II/histidine kinase"/>
    <property type="match status" value="1"/>
</dbReference>
<dbReference type="GO" id="GO:0000155">
    <property type="term" value="F:phosphorelay sensor kinase activity"/>
    <property type="evidence" value="ECO:0007669"/>
    <property type="project" value="InterPro"/>
</dbReference>
<gene>
    <name evidence="5" type="ORF">CNQ36_18285</name>
</gene>